<evidence type="ECO:0000256" key="2">
    <source>
        <dbReference type="ARBA" id="ARBA00023015"/>
    </source>
</evidence>
<feature type="short sequence motif" description="Polymerase core binding" evidence="6">
    <location>
        <begin position="60"/>
        <end position="73"/>
    </location>
</feature>
<dbReference type="Pfam" id="PF04542">
    <property type="entry name" value="Sigma70_r2"/>
    <property type="match status" value="1"/>
</dbReference>
<feature type="DNA-binding region" description="H-T-H motif" evidence="6">
    <location>
        <begin position="204"/>
        <end position="223"/>
    </location>
</feature>
<dbReference type="SUPFAM" id="SSF88946">
    <property type="entry name" value="Sigma2 domain of RNA polymerase sigma factors"/>
    <property type="match status" value="1"/>
</dbReference>
<dbReference type="NCBIfam" id="TIGR02937">
    <property type="entry name" value="sigma70-ECF"/>
    <property type="match status" value="1"/>
</dbReference>
<proteinExistence type="inferred from homology"/>
<dbReference type="HAMAP" id="MF_02064">
    <property type="entry name" value="Sigma70_SigI"/>
    <property type="match status" value="1"/>
</dbReference>
<dbReference type="InterPro" id="IPR014284">
    <property type="entry name" value="RNA_pol_sigma-70_dom"/>
</dbReference>
<comment type="caution">
    <text evidence="8">The sequence shown here is derived from an EMBL/GenBank/DDBJ whole genome shotgun (WGS) entry which is preliminary data.</text>
</comment>
<evidence type="ECO:0000256" key="6">
    <source>
        <dbReference type="HAMAP-Rule" id="MF_02064"/>
    </source>
</evidence>
<keyword evidence="1 6" id="KW-0963">Cytoplasm</keyword>
<keyword evidence="2 6" id="KW-0805">Transcription regulation</keyword>
<reference evidence="9" key="1">
    <citation type="journal article" date="2019" name="Int. J. Syst. Evol. Microbiol.">
        <title>The Global Catalogue of Microorganisms (GCM) 10K type strain sequencing project: providing services to taxonomists for standard genome sequencing and annotation.</title>
        <authorList>
            <consortium name="The Broad Institute Genomics Platform"/>
            <consortium name="The Broad Institute Genome Sequencing Center for Infectious Disease"/>
            <person name="Wu L."/>
            <person name="Ma J."/>
        </authorList>
    </citation>
    <scope>NUCLEOTIDE SEQUENCE [LARGE SCALE GENOMIC DNA]</scope>
    <source>
        <strain evidence="9">CCUG 61889</strain>
    </source>
</reference>
<comment type="similarity">
    <text evidence="6">Belongs to the sigma-70 factor family. SigI subfamily.</text>
</comment>
<name>A0ABV8AZG8_9BACI</name>
<dbReference type="NCBIfam" id="NF006172">
    <property type="entry name" value="PRK08311.1-3"/>
    <property type="match status" value="1"/>
</dbReference>
<dbReference type="RefSeq" id="WP_377913837.1">
    <property type="nucleotide sequence ID" value="NZ_JBHRZT010000026.1"/>
</dbReference>
<dbReference type="PIRSF" id="PIRSF038953">
    <property type="entry name" value="SigI"/>
    <property type="match status" value="1"/>
</dbReference>
<keyword evidence="3 6" id="KW-0731">Sigma factor</keyword>
<dbReference type="EMBL" id="JBHRZT010000026">
    <property type="protein sequence ID" value="MFC3883368.1"/>
    <property type="molecule type" value="Genomic_DNA"/>
</dbReference>
<protein>
    <recommendedName>
        <fullName evidence="6">RNA polymerase sigma factor SigI</fullName>
    </recommendedName>
</protein>
<evidence type="ECO:0000313" key="8">
    <source>
        <dbReference type="EMBL" id="MFC3883368.1"/>
    </source>
</evidence>
<evidence type="ECO:0000256" key="5">
    <source>
        <dbReference type="ARBA" id="ARBA00023163"/>
    </source>
</evidence>
<evidence type="ECO:0000259" key="7">
    <source>
        <dbReference type="Pfam" id="PF04542"/>
    </source>
</evidence>
<feature type="domain" description="RNA polymerase sigma-70 region 2" evidence="7">
    <location>
        <begin position="35"/>
        <end position="105"/>
    </location>
</feature>
<accession>A0ABV8AZG8</accession>
<dbReference type="InterPro" id="IPR007627">
    <property type="entry name" value="RNA_pol_sigma70_r2"/>
</dbReference>
<evidence type="ECO:0000313" key="9">
    <source>
        <dbReference type="Proteomes" id="UP001595752"/>
    </source>
</evidence>
<dbReference type="PANTHER" id="PTHR30385:SF6">
    <property type="entry name" value="RNA POLYMERASE SIGMA FACTOR SIGI"/>
    <property type="match status" value="1"/>
</dbReference>
<evidence type="ECO:0000256" key="4">
    <source>
        <dbReference type="ARBA" id="ARBA00023125"/>
    </source>
</evidence>
<keyword evidence="5 6" id="KW-0804">Transcription</keyword>
<keyword evidence="6" id="KW-0346">Stress response</keyword>
<dbReference type="NCBIfam" id="TIGR02895">
    <property type="entry name" value="spore_sigI"/>
    <property type="match status" value="1"/>
</dbReference>
<sequence length="249" mass="28892">MKPLLSVLFKIGRTKTLEDTVLKIQQGDQQLQNELIDQYKPFVAKTVSSVCKKYIQETDDEFSIGLIAFNEAIEKYTKEKGSSLLAFAELIIKRRVIDYIRKEARAQTLHFQANDEENEDFSQTKLEADLSLDEYIRQVEQELRKDEIVHFHQVLQQFGLTLSEIVEQSPKHADARVNAIEVAQFIVKHKELREKLFKKKQIPIRLVEKHVAVSRKTIERNRKYIIAIAIVLAGDYVYLKDYIKGVLGS</sequence>
<evidence type="ECO:0000256" key="1">
    <source>
        <dbReference type="ARBA" id="ARBA00022490"/>
    </source>
</evidence>
<dbReference type="InterPro" id="IPR014244">
    <property type="entry name" value="RNA_pol_sigma-I"/>
</dbReference>
<comment type="activity regulation">
    <text evidence="6">Negatively regulated by the anti-sigma-I factor RsgI.</text>
</comment>
<comment type="subcellular location">
    <subcellularLocation>
        <location evidence="6">Cytoplasm</location>
    </subcellularLocation>
</comment>
<dbReference type="PANTHER" id="PTHR30385">
    <property type="entry name" value="SIGMA FACTOR F FLAGELLAR"/>
    <property type="match status" value="1"/>
</dbReference>
<comment type="function">
    <text evidence="6">Sigma factors are initiation factors that promote the attachment of RNA polymerase to specific initiation sites and are then released.</text>
</comment>
<dbReference type="Proteomes" id="UP001595752">
    <property type="component" value="Unassembled WGS sequence"/>
</dbReference>
<keyword evidence="9" id="KW-1185">Reference proteome</keyword>
<organism evidence="8 9">
    <name type="scientific">Bacillus songklensis</name>
    <dbReference type="NCBI Taxonomy" id="1069116"/>
    <lineage>
        <taxon>Bacteria</taxon>
        <taxon>Bacillati</taxon>
        <taxon>Bacillota</taxon>
        <taxon>Bacilli</taxon>
        <taxon>Bacillales</taxon>
        <taxon>Bacillaceae</taxon>
        <taxon>Bacillus</taxon>
    </lineage>
</organism>
<gene>
    <name evidence="6 8" type="primary">sigI</name>
    <name evidence="8" type="ORF">ACFOU2_07465</name>
</gene>
<dbReference type="Gene3D" id="1.10.1740.10">
    <property type="match status" value="1"/>
</dbReference>
<dbReference type="InterPro" id="IPR013325">
    <property type="entry name" value="RNA_pol_sigma_r2"/>
</dbReference>
<keyword evidence="4 6" id="KW-0238">DNA-binding</keyword>
<evidence type="ECO:0000256" key="3">
    <source>
        <dbReference type="ARBA" id="ARBA00023082"/>
    </source>
</evidence>
<comment type="subunit">
    <text evidence="6">Interacts with RsgI.</text>
</comment>